<dbReference type="KEGG" id="vg:55606422"/>
<name>A0A2I6PI23_9CAUD</name>
<sequence>MSVKDKRKEVLKLAPVYKMIRDVLDGPAAVKAAGVEYLPVPDPTDKSPYANERYASYVLRAIFFDATSRTHEGFIGQMFYRETQIELPSVLKIMLLDVDGQSTGLEQQIKNTAGEVLAMGRAGLYTDYTAQPGQRVTREDQSLNRVRPTITAYTAERIINWRWSTVDNQKFLSLLVLEETYTKEDDGFDAKEDTQYRELRMVRSGEDGTGPFIFQSTVWRDDPDTGEFKAMEPTYPTKGNGKNWDRIPFEFIGSSDNDSEIDKPPLEGMAHVNIGHYRNSAEYEETIFMMGQPTPWASGITENWLAEAWKGELRLGTREFIPLPSGGQMGLLQMQPNTMAENGMKQKADMLVALGAKLAENKSVASTATEENRDSVIENSTLSSVAKNTSAAYTRAIESALIYANGSGKVVVEINTDFELSRMSPQDRQQLLADWQGGGITWTEYRWNMKRGGVAYQDDVKAKAEIDAEMEQDIKLNSMSNPQIDPKTGLPVEPVAEE</sequence>
<protein>
    <submittedName>
        <fullName evidence="3">Structural protein</fullName>
    </submittedName>
</protein>
<proteinExistence type="predicted"/>
<evidence type="ECO:0000313" key="3">
    <source>
        <dbReference type="EMBL" id="AUM59720.1"/>
    </source>
</evidence>
<feature type="domain" description="DUF4055" evidence="2">
    <location>
        <begin position="265"/>
        <end position="400"/>
    </location>
</feature>
<organism evidence="3 4">
    <name type="scientific">Pseudomonas phage PMBT14</name>
    <dbReference type="NCBI Taxonomy" id="2059855"/>
    <lineage>
        <taxon>Viruses</taxon>
        <taxon>Duplodnaviria</taxon>
        <taxon>Heunggongvirae</taxon>
        <taxon>Uroviricota</taxon>
        <taxon>Caudoviricetes</taxon>
        <taxon>Knuthellervirus</taxon>
        <taxon>Knuthellervirus PMBT14</taxon>
    </lineage>
</organism>
<dbReference type="InterPro" id="IPR025129">
    <property type="entry name" value="DUF4055"/>
</dbReference>
<dbReference type="Proteomes" id="UP000240618">
    <property type="component" value="Segment"/>
</dbReference>
<evidence type="ECO:0000256" key="1">
    <source>
        <dbReference type="SAM" id="MobiDB-lite"/>
    </source>
</evidence>
<keyword evidence="4" id="KW-1185">Reference proteome</keyword>
<dbReference type="EMBL" id="MG596800">
    <property type="protein sequence ID" value="AUM59720.1"/>
    <property type="molecule type" value="Genomic_DNA"/>
</dbReference>
<evidence type="ECO:0000313" key="4">
    <source>
        <dbReference type="Proteomes" id="UP000240618"/>
    </source>
</evidence>
<accession>A0A2I6PI23</accession>
<feature type="region of interest" description="Disordered" evidence="1">
    <location>
        <begin position="474"/>
        <end position="498"/>
    </location>
</feature>
<dbReference type="GeneID" id="55606422"/>
<reference evidence="3 4" key="1">
    <citation type="journal article" date="2018" name="Arch. Virol.">
        <title>Genome sequence of the novel virulent bacteriophage PMBT14 with lytic activity against Pseudomonas fluorescens DSM 50090(R).</title>
        <authorList>
            <person name="Koberg S."/>
            <person name="Gieschler S."/>
            <person name="Brinks E."/>
            <person name="Wenning M."/>
            <person name="Neve H."/>
            <person name="Franz C.M."/>
        </authorList>
    </citation>
    <scope>NUCLEOTIDE SEQUENCE [LARGE SCALE GENOMIC DNA]</scope>
</reference>
<dbReference type="Pfam" id="PF13264">
    <property type="entry name" value="DUF4055"/>
    <property type="match status" value="1"/>
</dbReference>
<dbReference type="RefSeq" id="YP_009836183.1">
    <property type="nucleotide sequence ID" value="NC_048687.1"/>
</dbReference>
<evidence type="ECO:0000259" key="2">
    <source>
        <dbReference type="Pfam" id="PF13264"/>
    </source>
</evidence>